<keyword evidence="7 12" id="KW-0472">Membrane</keyword>
<dbReference type="RefSeq" id="WP_139941965.1">
    <property type="nucleotide sequence ID" value="NZ_JBHSYP010000005.1"/>
</dbReference>
<dbReference type="EMBL" id="VFIY01000018">
    <property type="protein sequence ID" value="TPD57650.1"/>
    <property type="molecule type" value="Genomic_DNA"/>
</dbReference>
<dbReference type="InterPro" id="IPR002146">
    <property type="entry name" value="ATP_synth_b/b'su_bac/chlpt"/>
</dbReference>
<evidence type="ECO:0000256" key="5">
    <source>
        <dbReference type="ARBA" id="ARBA00022989"/>
    </source>
</evidence>
<evidence type="ECO:0000256" key="12">
    <source>
        <dbReference type="HAMAP-Rule" id="MF_01398"/>
    </source>
</evidence>
<keyword evidence="5 12" id="KW-1133">Transmembrane helix</keyword>
<reference evidence="16" key="1">
    <citation type="submission" date="2019-06" db="EMBL/GenBank/DDBJ databases">
        <title>The complete genome of Emcibacter congregatus ZYLT.</title>
        <authorList>
            <person name="Zhao Z."/>
        </authorList>
    </citation>
    <scope>NUCLEOTIDE SEQUENCE [LARGE SCALE GENOMIC DNA]</scope>
    <source>
        <strain evidence="16">MCCC 1A06723</strain>
    </source>
</reference>
<comment type="function">
    <text evidence="10">Component of the F(0) channel, it forms part of the peripheral stalk, linking F(1) to F(0). The b'-subunit is a diverged and duplicated form of b found in plants and photosynthetic bacteria.</text>
</comment>
<evidence type="ECO:0000256" key="9">
    <source>
        <dbReference type="ARBA" id="ARBA00025198"/>
    </source>
</evidence>
<dbReference type="HAMAP" id="MF_01398">
    <property type="entry name" value="ATP_synth_b_bprime"/>
    <property type="match status" value="1"/>
</dbReference>
<evidence type="ECO:0000256" key="10">
    <source>
        <dbReference type="ARBA" id="ARBA00025614"/>
    </source>
</evidence>
<feature type="transmembrane region" description="Helical" evidence="12">
    <location>
        <begin position="36"/>
        <end position="54"/>
    </location>
</feature>
<comment type="subcellular location">
    <subcellularLocation>
        <location evidence="12">Cell membrane</location>
        <topology evidence="12">Single-pass membrane protein</topology>
    </subcellularLocation>
    <subcellularLocation>
        <location evidence="11">Endomembrane system</location>
        <topology evidence="11">Single-pass membrane protein</topology>
    </subcellularLocation>
</comment>
<protein>
    <recommendedName>
        <fullName evidence="12">ATP synthase subunit b</fullName>
    </recommendedName>
    <alternativeName>
        <fullName evidence="12">ATP synthase F(0) sector subunit b</fullName>
    </alternativeName>
    <alternativeName>
        <fullName evidence="12">ATPase subunit I</fullName>
    </alternativeName>
    <alternativeName>
        <fullName evidence="12">F-type ATPase subunit b</fullName>
        <shortName evidence="12">F-ATPase subunit b</shortName>
    </alternativeName>
</protein>
<evidence type="ECO:0000256" key="6">
    <source>
        <dbReference type="ARBA" id="ARBA00023065"/>
    </source>
</evidence>
<evidence type="ECO:0000256" key="7">
    <source>
        <dbReference type="ARBA" id="ARBA00023136"/>
    </source>
</evidence>
<proteinExistence type="inferred from homology"/>
<evidence type="ECO:0000256" key="11">
    <source>
        <dbReference type="ARBA" id="ARBA00037847"/>
    </source>
</evidence>
<dbReference type="AlphaFoldDB" id="A0A501PBC2"/>
<dbReference type="GO" id="GO:0046933">
    <property type="term" value="F:proton-transporting ATP synthase activity, rotational mechanism"/>
    <property type="evidence" value="ECO:0007669"/>
    <property type="project" value="UniProtKB-UniRule"/>
</dbReference>
<organism evidence="15 16">
    <name type="scientific">Emcibacter nanhaiensis</name>
    <dbReference type="NCBI Taxonomy" id="1505037"/>
    <lineage>
        <taxon>Bacteria</taxon>
        <taxon>Pseudomonadati</taxon>
        <taxon>Pseudomonadota</taxon>
        <taxon>Alphaproteobacteria</taxon>
        <taxon>Emcibacterales</taxon>
        <taxon>Emcibacteraceae</taxon>
        <taxon>Emcibacter</taxon>
    </lineage>
</organism>
<comment type="function">
    <text evidence="9 12">F(1)F(0) ATP synthase produces ATP from ADP in the presence of a proton or sodium gradient. F-type ATPases consist of two structural domains, F(1) containing the extramembraneous catalytic core and F(0) containing the membrane proton channel, linked together by a central stalk and a peripheral stalk. During catalysis, ATP synthesis in the catalytic domain of F(1) is coupled via a rotary mechanism of the central stalk subunits to proton translocation.</text>
</comment>
<dbReference type="GO" id="GO:0045259">
    <property type="term" value="C:proton-transporting ATP synthase complex"/>
    <property type="evidence" value="ECO:0007669"/>
    <property type="project" value="UniProtKB-KW"/>
</dbReference>
<comment type="similarity">
    <text evidence="12 13">Belongs to the ATPase B chain family.</text>
</comment>
<comment type="caution">
    <text evidence="15">The sequence shown here is derived from an EMBL/GenBank/DDBJ whole genome shotgun (WGS) entry which is preliminary data.</text>
</comment>
<keyword evidence="8 12" id="KW-0066">ATP synthesis</keyword>
<keyword evidence="1 12" id="KW-0813">Transport</keyword>
<evidence type="ECO:0000256" key="1">
    <source>
        <dbReference type="ARBA" id="ARBA00022448"/>
    </source>
</evidence>
<keyword evidence="2 12" id="KW-0138">CF(0)</keyword>
<evidence type="ECO:0000256" key="2">
    <source>
        <dbReference type="ARBA" id="ARBA00022547"/>
    </source>
</evidence>
<dbReference type="CDD" id="cd06503">
    <property type="entry name" value="ATP-synt_Fo_b"/>
    <property type="match status" value="1"/>
</dbReference>
<comment type="subunit">
    <text evidence="12">F-type ATPases have 2 components, F(1) - the catalytic core - and F(0) - the membrane proton channel. F(1) has five subunits: alpha(3), beta(3), gamma(1), delta(1), epsilon(1). F(0) has three main subunits: a(1), b(2) and c(10-14). The alpha and beta chains form an alternating ring which encloses part of the gamma chain. F(1) is attached to F(0) by a central stalk formed by the gamma and epsilon chains, while a peripheral stalk is formed by the delta and b chains.</text>
</comment>
<keyword evidence="3 12" id="KW-0812">Transmembrane</keyword>
<evidence type="ECO:0000256" key="3">
    <source>
        <dbReference type="ARBA" id="ARBA00022692"/>
    </source>
</evidence>
<dbReference type="OrthoDB" id="8479836at2"/>
<accession>A0A501PBC2</accession>
<keyword evidence="14" id="KW-0175">Coiled coil</keyword>
<dbReference type="Proteomes" id="UP000319148">
    <property type="component" value="Unassembled WGS sequence"/>
</dbReference>
<evidence type="ECO:0000256" key="4">
    <source>
        <dbReference type="ARBA" id="ARBA00022781"/>
    </source>
</evidence>
<keyword evidence="12" id="KW-1003">Cell membrane</keyword>
<dbReference type="Pfam" id="PF00430">
    <property type="entry name" value="ATP-synt_B"/>
    <property type="match status" value="1"/>
</dbReference>
<evidence type="ECO:0000256" key="13">
    <source>
        <dbReference type="RuleBase" id="RU003848"/>
    </source>
</evidence>
<keyword evidence="16" id="KW-1185">Reference proteome</keyword>
<keyword evidence="4 12" id="KW-0375">Hydrogen ion transport</keyword>
<gene>
    <name evidence="12" type="primary">atpF</name>
    <name evidence="15" type="ORF">FIV46_16210</name>
</gene>
<dbReference type="GO" id="GO:0005886">
    <property type="term" value="C:plasma membrane"/>
    <property type="evidence" value="ECO:0007669"/>
    <property type="project" value="UniProtKB-SubCell"/>
</dbReference>
<evidence type="ECO:0000313" key="15">
    <source>
        <dbReference type="EMBL" id="TPD57650.1"/>
    </source>
</evidence>
<feature type="coiled-coil region" evidence="14">
    <location>
        <begin position="59"/>
        <end position="125"/>
    </location>
</feature>
<keyword evidence="6 12" id="KW-0406">Ion transport</keyword>
<evidence type="ECO:0000256" key="8">
    <source>
        <dbReference type="ARBA" id="ARBA00023310"/>
    </source>
</evidence>
<name>A0A501PBC2_9PROT</name>
<evidence type="ECO:0000256" key="14">
    <source>
        <dbReference type="SAM" id="Coils"/>
    </source>
</evidence>
<dbReference type="GO" id="GO:0012505">
    <property type="term" value="C:endomembrane system"/>
    <property type="evidence" value="ECO:0007669"/>
    <property type="project" value="UniProtKB-SubCell"/>
</dbReference>
<sequence>MADPVNELEHAATEHSTEVAHGEGHGYAHWYEDPSVWVDAAVALFFVLIVWKGVHKIFAKMLDDKSRAIEEELDNARTLREEASALLAKYQRDQREAELTATELLANAEAEAKTLHEESAQHIEEMVERRTRLARQKIQQMEAAALKEIQLTAADVAASAARELIAGNLKKADQDALLRDAIDGLDRQVH</sequence>
<evidence type="ECO:0000313" key="16">
    <source>
        <dbReference type="Proteomes" id="UP000319148"/>
    </source>
</evidence>